<protein>
    <recommendedName>
        <fullName evidence="1">HD domain-containing protein</fullName>
    </recommendedName>
</protein>
<dbReference type="EMBL" id="LCFD01000001">
    <property type="protein sequence ID" value="KKS87622.1"/>
    <property type="molecule type" value="Genomic_DNA"/>
</dbReference>
<dbReference type="AlphaFoldDB" id="A0A0G1CQA0"/>
<dbReference type="Pfam" id="PF13023">
    <property type="entry name" value="HD_3"/>
    <property type="match status" value="1"/>
</dbReference>
<dbReference type="Gene3D" id="1.10.3210.10">
    <property type="entry name" value="Hypothetical protein af1432"/>
    <property type="match status" value="1"/>
</dbReference>
<gene>
    <name evidence="2" type="ORF">UV61_C0001G0029</name>
</gene>
<accession>A0A0G1CQA0</accession>
<dbReference type="Proteomes" id="UP000034050">
    <property type="component" value="Unassembled WGS sequence"/>
</dbReference>
<sequence length="191" mass="22080">MKYRSEDIFTPQGFLADVEHNPNLDFLMNIYNIPRAFGVSGFGGNWNVGRHSVATAFVALYWSKYNHFSPEKRDRLTTQALLHDLHEAVTGDILPMFKARVVKNQLAKIQENILQALEVHFDKNLEKDLKICDLVAFLYEIKQVSPSILNPKKLQLATTITQKQQDILFEYGQEMGIRKEKIKKFLKLLDI</sequence>
<dbReference type="InterPro" id="IPR006674">
    <property type="entry name" value="HD_domain"/>
</dbReference>
<comment type="caution">
    <text evidence="2">The sequence shown here is derived from an EMBL/GenBank/DDBJ whole genome shotgun (WGS) entry which is preliminary data.</text>
</comment>
<organism evidence="2 3">
    <name type="scientific">Candidatus Gottesmanbacteria bacterium GW2011_GWB1_43_11</name>
    <dbReference type="NCBI Taxonomy" id="1618446"/>
    <lineage>
        <taxon>Bacteria</taxon>
        <taxon>Candidatus Gottesmaniibacteriota</taxon>
    </lineage>
</organism>
<reference evidence="2 3" key="1">
    <citation type="journal article" date="2015" name="Nature">
        <title>rRNA introns, odd ribosomes, and small enigmatic genomes across a large radiation of phyla.</title>
        <authorList>
            <person name="Brown C.T."/>
            <person name="Hug L.A."/>
            <person name="Thomas B.C."/>
            <person name="Sharon I."/>
            <person name="Castelle C.J."/>
            <person name="Singh A."/>
            <person name="Wilkins M.J."/>
            <person name="Williams K.H."/>
            <person name="Banfield J.F."/>
        </authorList>
    </citation>
    <scope>NUCLEOTIDE SEQUENCE [LARGE SCALE GENOMIC DNA]</scope>
</reference>
<feature type="domain" description="HD" evidence="1">
    <location>
        <begin position="47"/>
        <end position="124"/>
    </location>
</feature>
<dbReference type="SUPFAM" id="SSF109604">
    <property type="entry name" value="HD-domain/PDEase-like"/>
    <property type="match status" value="1"/>
</dbReference>
<evidence type="ECO:0000313" key="3">
    <source>
        <dbReference type="Proteomes" id="UP000034050"/>
    </source>
</evidence>
<proteinExistence type="predicted"/>
<evidence type="ECO:0000259" key="1">
    <source>
        <dbReference type="Pfam" id="PF13023"/>
    </source>
</evidence>
<name>A0A0G1CQA0_9BACT</name>
<evidence type="ECO:0000313" key="2">
    <source>
        <dbReference type="EMBL" id="KKS87622.1"/>
    </source>
</evidence>